<keyword evidence="8" id="KW-1185">Reference proteome</keyword>
<dbReference type="InterPro" id="IPR036388">
    <property type="entry name" value="WH-like_DNA-bd_sf"/>
</dbReference>
<dbReference type="GO" id="GO:0016987">
    <property type="term" value="F:sigma factor activity"/>
    <property type="evidence" value="ECO:0007669"/>
    <property type="project" value="UniProtKB-KW"/>
</dbReference>
<evidence type="ECO:0000259" key="5">
    <source>
        <dbReference type="Pfam" id="PF04542"/>
    </source>
</evidence>
<comment type="similarity">
    <text evidence="1">Belongs to the sigma-70 factor family. ECF subfamily.</text>
</comment>
<dbReference type="PATRIC" id="fig|267850.7.peg.1416"/>
<feature type="domain" description="RNA polymerase sigma-70 region 2" evidence="5">
    <location>
        <begin position="18"/>
        <end position="83"/>
    </location>
</feature>
<evidence type="ECO:0000256" key="4">
    <source>
        <dbReference type="ARBA" id="ARBA00023163"/>
    </source>
</evidence>
<accession>A0A063Y4K4</accession>
<evidence type="ECO:0000313" key="8">
    <source>
        <dbReference type="Proteomes" id="UP000027318"/>
    </source>
</evidence>
<keyword evidence="2" id="KW-0805">Transcription regulation</keyword>
<organism evidence="7 8">
    <name type="scientific">Nitrincola lacisaponensis</name>
    <dbReference type="NCBI Taxonomy" id="267850"/>
    <lineage>
        <taxon>Bacteria</taxon>
        <taxon>Pseudomonadati</taxon>
        <taxon>Pseudomonadota</taxon>
        <taxon>Gammaproteobacteria</taxon>
        <taxon>Oceanospirillales</taxon>
        <taxon>Oceanospirillaceae</taxon>
        <taxon>Nitrincola</taxon>
    </lineage>
</organism>
<dbReference type="InterPro" id="IPR039425">
    <property type="entry name" value="RNA_pol_sigma-70-like"/>
</dbReference>
<dbReference type="PANTHER" id="PTHR43133">
    <property type="entry name" value="RNA POLYMERASE ECF-TYPE SIGMA FACTO"/>
    <property type="match status" value="1"/>
</dbReference>
<sequence length="175" mass="19985">MLAMTVKETAIRQQLDVLYREHHGWLSGFLCKRLGCSQHAADLAQDTFLRLLSRQRLPEPEQARSYLACTAKRLVIDLYRRRRIEAAYLEQLSQRPDIQAPSEETRALIIEALLELDQQLDTLPAKVRQAFLMNRLDGLGYREIAEHLGVSVSSVEKYIARALHACLLISFGVDP</sequence>
<dbReference type="InterPro" id="IPR007627">
    <property type="entry name" value="RNA_pol_sigma70_r2"/>
</dbReference>
<keyword evidence="3" id="KW-0731">Sigma factor</keyword>
<dbReference type="EMBL" id="JMSZ01000017">
    <property type="protein sequence ID" value="KDE40060.1"/>
    <property type="molecule type" value="Genomic_DNA"/>
</dbReference>
<dbReference type="STRING" id="267850.ADINL_1437"/>
<dbReference type="SUPFAM" id="SSF88946">
    <property type="entry name" value="Sigma2 domain of RNA polymerase sigma factors"/>
    <property type="match status" value="1"/>
</dbReference>
<dbReference type="InterPro" id="IPR013324">
    <property type="entry name" value="RNA_pol_sigma_r3/r4-like"/>
</dbReference>
<evidence type="ECO:0000313" key="7">
    <source>
        <dbReference type="EMBL" id="KDE40060.1"/>
    </source>
</evidence>
<keyword evidence="4" id="KW-0804">Transcription</keyword>
<dbReference type="CDD" id="cd06171">
    <property type="entry name" value="Sigma70_r4"/>
    <property type="match status" value="1"/>
</dbReference>
<dbReference type="InterPro" id="IPR013249">
    <property type="entry name" value="RNA_pol_sigma70_r4_t2"/>
</dbReference>
<gene>
    <name evidence="7" type="ORF">ADINL_1437</name>
</gene>
<dbReference type="Pfam" id="PF08281">
    <property type="entry name" value="Sigma70_r4_2"/>
    <property type="match status" value="1"/>
</dbReference>
<dbReference type="GO" id="GO:0006352">
    <property type="term" value="P:DNA-templated transcription initiation"/>
    <property type="evidence" value="ECO:0007669"/>
    <property type="project" value="InterPro"/>
</dbReference>
<dbReference type="InterPro" id="IPR013325">
    <property type="entry name" value="RNA_pol_sigma_r2"/>
</dbReference>
<dbReference type="NCBIfam" id="TIGR02937">
    <property type="entry name" value="sigma70-ECF"/>
    <property type="match status" value="1"/>
</dbReference>
<dbReference type="SUPFAM" id="SSF88659">
    <property type="entry name" value="Sigma3 and sigma4 domains of RNA polymerase sigma factors"/>
    <property type="match status" value="1"/>
</dbReference>
<evidence type="ECO:0000256" key="3">
    <source>
        <dbReference type="ARBA" id="ARBA00023082"/>
    </source>
</evidence>
<dbReference type="PANTHER" id="PTHR43133:SF63">
    <property type="entry name" value="RNA POLYMERASE SIGMA FACTOR FECI-RELATED"/>
    <property type="match status" value="1"/>
</dbReference>
<dbReference type="Gene3D" id="1.10.10.10">
    <property type="entry name" value="Winged helix-like DNA-binding domain superfamily/Winged helix DNA-binding domain"/>
    <property type="match status" value="1"/>
</dbReference>
<evidence type="ECO:0000256" key="2">
    <source>
        <dbReference type="ARBA" id="ARBA00023015"/>
    </source>
</evidence>
<evidence type="ECO:0000256" key="1">
    <source>
        <dbReference type="ARBA" id="ARBA00010641"/>
    </source>
</evidence>
<dbReference type="AlphaFoldDB" id="A0A063Y4K4"/>
<dbReference type="Proteomes" id="UP000027318">
    <property type="component" value="Unassembled WGS sequence"/>
</dbReference>
<name>A0A063Y4K4_9GAMM</name>
<dbReference type="InterPro" id="IPR014284">
    <property type="entry name" value="RNA_pol_sigma-70_dom"/>
</dbReference>
<reference evidence="7 8" key="1">
    <citation type="journal article" date="2005" name="Int. J. Syst. Evol. Microbiol.">
        <title>Nitrincola lacisaponensis gen. nov., sp. nov., a novel alkaliphilic bacterium isolated from an alkaline, saline lake.</title>
        <authorList>
            <person name="Dimitriu P.A."/>
            <person name="Shukla S.K."/>
            <person name="Conradt J."/>
            <person name="Marquez M.C."/>
            <person name="Ventosa A."/>
            <person name="Maglia A."/>
            <person name="Peyton B.M."/>
            <person name="Pinkart H.C."/>
            <person name="Mormile M.R."/>
        </authorList>
    </citation>
    <scope>NUCLEOTIDE SEQUENCE [LARGE SCALE GENOMIC DNA]</scope>
    <source>
        <strain evidence="7 8">4CA</strain>
    </source>
</reference>
<comment type="caution">
    <text evidence="7">The sequence shown here is derived from an EMBL/GenBank/DDBJ whole genome shotgun (WGS) entry which is preliminary data.</text>
</comment>
<feature type="domain" description="RNA polymerase sigma factor 70 region 4 type 2" evidence="6">
    <location>
        <begin position="114"/>
        <end position="166"/>
    </location>
</feature>
<dbReference type="GO" id="GO:0003677">
    <property type="term" value="F:DNA binding"/>
    <property type="evidence" value="ECO:0007669"/>
    <property type="project" value="InterPro"/>
</dbReference>
<proteinExistence type="inferred from homology"/>
<evidence type="ECO:0000259" key="6">
    <source>
        <dbReference type="Pfam" id="PF08281"/>
    </source>
</evidence>
<protein>
    <submittedName>
        <fullName evidence="7">Sigma factor, ECF subfamily</fullName>
    </submittedName>
</protein>
<dbReference type="Gene3D" id="1.10.1740.10">
    <property type="match status" value="1"/>
</dbReference>
<dbReference type="Pfam" id="PF04542">
    <property type="entry name" value="Sigma70_r2"/>
    <property type="match status" value="1"/>
</dbReference>